<dbReference type="PANTHER" id="PTHR23280:SF25">
    <property type="entry name" value="MOESIN_EZRIN_RADIXIN HOMOLOG 1"/>
    <property type="match status" value="1"/>
</dbReference>
<protein>
    <recommendedName>
        <fullName evidence="2">FERM domain-containing protein</fullName>
    </recommendedName>
</protein>
<feature type="region of interest" description="Disordered" evidence="1">
    <location>
        <begin position="561"/>
        <end position="585"/>
    </location>
</feature>
<dbReference type="InterPro" id="IPR000299">
    <property type="entry name" value="FERM_domain"/>
</dbReference>
<evidence type="ECO:0000313" key="4">
    <source>
        <dbReference type="Proteomes" id="UP001381693"/>
    </source>
</evidence>
<organism evidence="3 4">
    <name type="scientific">Halocaridina rubra</name>
    <name type="common">Hawaiian red shrimp</name>
    <dbReference type="NCBI Taxonomy" id="373956"/>
    <lineage>
        <taxon>Eukaryota</taxon>
        <taxon>Metazoa</taxon>
        <taxon>Ecdysozoa</taxon>
        <taxon>Arthropoda</taxon>
        <taxon>Crustacea</taxon>
        <taxon>Multicrustacea</taxon>
        <taxon>Malacostraca</taxon>
        <taxon>Eumalacostraca</taxon>
        <taxon>Eucarida</taxon>
        <taxon>Decapoda</taxon>
        <taxon>Pleocyemata</taxon>
        <taxon>Caridea</taxon>
        <taxon>Atyoidea</taxon>
        <taxon>Atyidae</taxon>
        <taxon>Halocaridina</taxon>
    </lineage>
</organism>
<feature type="compositionally biased region" description="Polar residues" evidence="1">
    <location>
        <begin position="561"/>
        <end position="579"/>
    </location>
</feature>
<feature type="domain" description="FERM" evidence="2">
    <location>
        <begin position="1"/>
        <end position="131"/>
    </location>
</feature>
<dbReference type="CDD" id="cd14473">
    <property type="entry name" value="FERM_B-lobe"/>
    <property type="match status" value="1"/>
</dbReference>
<sequence length="791" mass="84541">MEEDILEKFKDFGGLTPAQAEQSFLNKAKWLEMYGVDMHTVLGKDDKSYRLGLTPTGILVYENEVKIGLFFWPKITRLDFKKKKLTLMVVEDDDEGREHEHTFVFRLQNEKACKHLWKCAVEHHSFFRLKAPSKAPSGRQNFFRMGSRFRYSGRTEFQTTLQQRTRRTVQFERRPSQRFARRQSHVTKERQRKSMMESRNKNKESLSSSVSAAATTSTSETLTKSVTATTATPTSSTITDATKTSVSASSTSTIPSSTTTPSPSPLETPSSPVPTSSGLSHTTRMPASSTSSSTSGVAVTTAPVAGSAATSCNGTEDVSYAAEDRLDSLIKSLAKDSSVPRYLDSSVNDLALAKPCHKEIGGAEALPQPSGALEAEALVSKMKSLENTNSHNLTNGSGVSRGVPSATSTLTKIKDVNVVVLPNNQTSVTKNAARPIPPEQFKSNILKAKAEEELKKGPSVTTIDQDKTANKVKIANGGSLPRVKKAGNAEVSGNSEGATFVSVGGDKLTLSLGAGGLGDSSGNNSNNTSRILEGWEGRDHPLEDPAPLIQLDPPITVTHYTNPSQTTPLDLHNITPNSHDATDTSSVLSSTAASISLANAHFNPFNPFASSIFKTDNPFLNSPNNNNNPFSVSAITANPFTKSSPSSLSSTTSTMTGSKAASGSEADELLGNGESSPSPPYSPAEPSSEDVPSPPNSPRSLTSSTSSQASSPASLSLEQPTSQEVDKETSFTSNQPVTRSVSSTSNRSYNKNILTTNAALNQMSPWLVADPPAPANKLDAPKMRTVITTEL</sequence>
<dbReference type="PROSITE" id="PS50057">
    <property type="entry name" value="FERM_3"/>
    <property type="match status" value="1"/>
</dbReference>
<feature type="compositionally biased region" description="Low complexity" evidence="1">
    <location>
        <begin position="641"/>
        <end position="664"/>
    </location>
</feature>
<dbReference type="InterPro" id="IPR018980">
    <property type="entry name" value="FERM_PH-like_C"/>
</dbReference>
<dbReference type="Pfam" id="PF09380">
    <property type="entry name" value="FERM_C"/>
    <property type="match status" value="1"/>
</dbReference>
<dbReference type="PANTHER" id="PTHR23280">
    <property type="entry name" value="4.1 G PROTEIN"/>
    <property type="match status" value="1"/>
</dbReference>
<dbReference type="SUPFAM" id="SSF50729">
    <property type="entry name" value="PH domain-like"/>
    <property type="match status" value="1"/>
</dbReference>
<evidence type="ECO:0000313" key="3">
    <source>
        <dbReference type="EMBL" id="KAK7084186.1"/>
    </source>
</evidence>
<comment type="caution">
    <text evidence="3">The sequence shown here is derived from an EMBL/GenBank/DDBJ whole genome shotgun (WGS) entry which is preliminary data.</text>
</comment>
<feature type="region of interest" description="Disordered" evidence="1">
    <location>
        <begin position="160"/>
        <end position="297"/>
    </location>
</feature>
<dbReference type="InterPro" id="IPR011993">
    <property type="entry name" value="PH-like_dom_sf"/>
</dbReference>
<dbReference type="GO" id="GO:0031032">
    <property type="term" value="P:actomyosin structure organization"/>
    <property type="evidence" value="ECO:0007669"/>
    <property type="project" value="TreeGrafter"/>
</dbReference>
<dbReference type="Proteomes" id="UP001381693">
    <property type="component" value="Unassembled WGS sequence"/>
</dbReference>
<gene>
    <name evidence="3" type="ORF">SK128_004675</name>
</gene>
<dbReference type="EMBL" id="JAXCGZ010002226">
    <property type="protein sequence ID" value="KAK7084186.1"/>
    <property type="molecule type" value="Genomic_DNA"/>
</dbReference>
<feature type="region of interest" description="Disordered" evidence="1">
    <location>
        <begin position="641"/>
        <end position="748"/>
    </location>
</feature>
<feature type="compositionally biased region" description="Low complexity" evidence="1">
    <location>
        <begin position="737"/>
        <end position="748"/>
    </location>
</feature>
<proteinExistence type="predicted"/>
<keyword evidence="4" id="KW-1185">Reference proteome</keyword>
<evidence type="ECO:0000256" key="1">
    <source>
        <dbReference type="SAM" id="MobiDB-lite"/>
    </source>
</evidence>
<feature type="compositionally biased region" description="Low complexity" evidence="1">
    <location>
        <begin position="286"/>
        <end position="297"/>
    </location>
</feature>
<evidence type="ECO:0000259" key="2">
    <source>
        <dbReference type="PROSITE" id="PS50057"/>
    </source>
</evidence>
<dbReference type="Pfam" id="PF08736">
    <property type="entry name" value="FA"/>
    <property type="match status" value="1"/>
</dbReference>
<feature type="compositionally biased region" description="Basic and acidic residues" evidence="1">
    <location>
        <begin position="186"/>
        <end position="204"/>
    </location>
</feature>
<dbReference type="Gene3D" id="2.30.29.30">
    <property type="entry name" value="Pleckstrin-homology domain (PH domain)/Phosphotyrosine-binding domain (PTB)"/>
    <property type="match status" value="1"/>
</dbReference>
<feature type="compositionally biased region" description="Low complexity" evidence="1">
    <location>
        <begin position="698"/>
        <end position="716"/>
    </location>
</feature>
<dbReference type="FunFam" id="2.30.29.30:FF:000002">
    <property type="entry name" value="Band 4.1-like protein 5 isoform 1"/>
    <property type="match status" value="1"/>
</dbReference>
<dbReference type="SMART" id="SM01195">
    <property type="entry name" value="FA"/>
    <property type="match status" value="1"/>
</dbReference>
<feature type="compositionally biased region" description="Low complexity" evidence="1">
    <location>
        <begin position="205"/>
        <end position="277"/>
    </location>
</feature>
<dbReference type="InterPro" id="IPR014847">
    <property type="entry name" value="FA"/>
</dbReference>
<reference evidence="3 4" key="1">
    <citation type="submission" date="2023-11" db="EMBL/GenBank/DDBJ databases">
        <title>Halocaridina rubra genome assembly.</title>
        <authorList>
            <person name="Smith C."/>
        </authorList>
    </citation>
    <scope>NUCLEOTIDE SEQUENCE [LARGE SCALE GENOMIC DNA]</scope>
    <source>
        <strain evidence="3">EP-1</strain>
        <tissue evidence="3">Whole</tissue>
    </source>
</reference>
<dbReference type="AlphaFoldDB" id="A0AAN9A7X9"/>
<dbReference type="CDD" id="cd13186">
    <property type="entry name" value="FERM_C_NBL4_NBL5"/>
    <property type="match status" value="1"/>
</dbReference>
<dbReference type="InterPro" id="IPR019748">
    <property type="entry name" value="FERM_central"/>
</dbReference>
<name>A0AAN9A7X9_HALRR</name>
<dbReference type="SMART" id="SM01196">
    <property type="entry name" value="FERM_C"/>
    <property type="match status" value="1"/>
</dbReference>
<accession>A0AAN9A7X9</accession>
<dbReference type="GO" id="GO:0005856">
    <property type="term" value="C:cytoskeleton"/>
    <property type="evidence" value="ECO:0007669"/>
    <property type="project" value="TreeGrafter"/>
</dbReference>